<evidence type="ECO:0000256" key="3">
    <source>
        <dbReference type="ARBA" id="ARBA00023125"/>
    </source>
</evidence>
<keyword evidence="4" id="KW-0804">Transcription</keyword>
<protein>
    <submittedName>
        <fullName evidence="6">LysR family transcriptional regulator</fullName>
    </submittedName>
</protein>
<dbReference type="FunFam" id="1.10.10.10:FF:000001">
    <property type="entry name" value="LysR family transcriptional regulator"/>
    <property type="match status" value="1"/>
</dbReference>
<sequence length="297" mass="32983">MQHLDAIPYFLAVVKQSSFAGAARELGVSRSAVNKRVIQLESSLGVRLLHRTTRQVSLTESGEQFYDHLTKANYWLKKAEDAATSQQNQAIGTLRVSAPMSFGRLVLAPLIPQFLKRYPHIHIDMTMDDGYVDIVEGGYDVAIRAGDLSDSSLVAKRLTSVRSVICASPTYFEENALTIPTQVYELSAYNALLYRHTSESAEWFFGHQDQVTSVVVKGNYRVNNSEALLCATIAGLGIARLPDFIANAPIQSGQLLPLLPNYLMPEKNVYALFPERDPMPLKLRLFIDFLVDSISDG</sequence>
<dbReference type="InterPro" id="IPR036390">
    <property type="entry name" value="WH_DNA-bd_sf"/>
</dbReference>
<dbReference type="InterPro" id="IPR005119">
    <property type="entry name" value="LysR_subst-bd"/>
</dbReference>
<dbReference type="FunFam" id="3.40.190.290:FF:000001">
    <property type="entry name" value="Transcriptional regulator, LysR family"/>
    <property type="match status" value="1"/>
</dbReference>
<gene>
    <name evidence="6" type="ORF">BCU17_17310</name>
</gene>
<keyword evidence="2" id="KW-0805">Transcription regulation</keyword>
<dbReference type="GO" id="GO:0003700">
    <property type="term" value="F:DNA-binding transcription factor activity"/>
    <property type="evidence" value="ECO:0007669"/>
    <property type="project" value="InterPro"/>
</dbReference>
<dbReference type="SUPFAM" id="SSF46785">
    <property type="entry name" value="Winged helix' DNA-binding domain"/>
    <property type="match status" value="1"/>
</dbReference>
<accession>A0A2N7FE02</accession>
<dbReference type="Gene3D" id="3.40.190.290">
    <property type="match status" value="1"/>
</dbReference>
<proteinExistence type="inferred from homology"/>
<comment type="similarity">
    <text evidence="1">Belongs to the LysR transcriptional regulatory family.</text>
</comment>
<dbReference type="PROSITE" id="PS50931">
    <property type="entry name" value="HTH_LYSR"/>
    <property type="match status" value="1"/>
</dbReference>
<reference evidence="7" key="1">
    <citation type="submission" date="2016-07" db="EMBL/GenBank/DDBJ databases">
        <title>Nontailed viruses are major unrecognized killers of bacteria in the ocean.</title>
        <authorList>
            <person name="Kauffman K."/>
            <person name="Hussain F."/>
            <person name="Yang J."/>
            <person name="Arevalo P."/>
            <person name="Brown J."/>
            <person name="Cutler M."/>
            <person name="Kelly L."/>
            <person name="Polz M.F."/>
        </authorList>
    </citation>
    <scope>NUCLEOTIDE SEQUENCE [LARGE SCALE GENOMIC DNA]</scope>
    <source>
        <strain evidence="7">10N.261.55.E11</strain>
    </source>
</reference>
<dbReference type="Gene3D" id="1.10.10.10">
    <property type="entry name" value="Winged helix-like DNA-binding domain superfamily/Winged helix DNA-binding domain"/>
    <property type="match status" value="1"/>
</dbReference>
<evidence type="ECO:0000256" key="4">
    <source>
        <dbReference type="ARBA" id="ARBA00023163"/>
    </source>
</evidence>
<dbReference type="SUPFAM" id="SSF53850">
    <property type="entry name" value="Periplasmic binding protein-like II"/>
    <property type="match status" value="1"/>
</dbReference>
<keyword evidence="3" id="KW-0238">DNA-binding</keyword>
<dbReference type="AlphaFoldDB" id="A0A2N7FE02"/>
<organism evidence="6 7">
    <name type="scientific">Vibrio splendidus</name>
    <dbReference type="NCBI Taxonomy" id="29497"/>
    <lineage>
        <taxon>Bacteria</taxon>
        <taxon>Pseudomonadati</taxon>
        <taxon>Pseudomonadota</taxon>
        <taxon>Gammaproteobacteria</taxon>
        <taxon>Vibrionales</taxon>
        <taxon>Vibrionaceae</taxon>
        <taxon>Vibrio</taxon>
    </lineage>
</organism>
<dbReference type="Proteomes" id="UP000235330">
    <property type="component" value="Unassembled WGS sequence"/>
</dbReference>
<name>A0A2N7FE02_VIBSP</name>
<dbReference type="PANTHER" id="PTHR30537">
    <property type="entry name" value="HTH-TYPE TRANSCRIPTIONAL REGULATOR"/>
    <property type="match status" value="1"/>
</dbReference>
<evidence type="ECO:0000313" key="6">
    <source>
        <dbReference type="EMBL" id="PMJ67525.1"/>
    </source>
</evidence>
<dbReference type="InterPro" id="IPR000847">
    <property type="entry name" value="LysR_HTH_N"/>
</dbReference>
<evidence type="ECO:0000256" key="1">
    <source>
        <dbReference type="ARBA" id="ARBA00009437"/>
    </source>
</evidence>
<dbReference type="CDD" id="cd08422">
    <property type="entry name" value="PBP2_CrgA_like"/>
    <property type="match status" value="1"/>
</dbReference>
<evidence type="ECO:0000259" key="5">
    <source>
        <dbReference type="PROSITE" id="PS50931"/>
    </source>
</evidence>
<evidence type="ECO:0000313" key="7">
    <source>
        <dbReference type="Proteomes" id="UP000235330"/>
    </source>
</evidence>
<evidence type="ECO:0000256" key="2">
    <source>
        <dbReference type="ARBA" id="ARBA00023015"/>
    </source>
</evidence>
<feature type="domain" description="HTH lysR-type" evidence="5">
    <location>
        <begin position="1"/>
        <end position="59"/>
    </location>
</feature>
<dbReference type="GO" id="GO:0043565">
    <property type="term" value="F:sequence-specific DNA binding"/>
    <property type="evidence" value="ECO:0007669"/>
    <property type="project" value="TreeGrafter"/>
</dbReference>
<dbReference type="InterPro" id="IPR058163">
    <property type="entry name" value="LysR-type_TF_proteobact-type"/>
</dbReference>
<comment type="caution">
    <text evidence="6">The sequence shown here is derived from an EMBL/GenBank/DDBJ whole genome shotgun (WGS) entry which is preliminary data.</text>
</comment>
<dbReference type="GO" id="GO:0006351">
    <property type="term" value="P:DNA-templated transcription"/>
    <property type="evidence" value="ECO:0007669"/>
    <property type="project" value="TreeGrafter"/>
</dbReference>
<dbReference type="EMBL" id="MCWU01000018">
    <property type="protein sequence ID" value="PMJ67525.1"/>
    <property type="molecule type" value="Genomic_DNA"/>
</dbReference>
<dbReference type="RefSeq" id="WP_102516203.1">
    <property type="nucleotide sequence ID" value="NZ_CAWNSM010000018.1"/>
</dbReference>
<dbReference type="Pfam" id="PF03466">
    <property type="entry name" value="LysR_substrate"/>
    <property type="match status" value="1"/>
</dbReference>
<dbReference type="InterPro" id="IPR036388">
    <property type="entry name" value="WH-like_DNA-bd_sf"/>
</dbReference>
<dbReference type="PANTHER" id="PTHR30537:SF5">
    <property type="entry name" value="HTH-TYPE TRANSCRIPTIONAL ACTIVATOR TTDR-RELATED"/>
    <property type="match status" value="1"/>
</dbReference>
<dbReference type="Pfam" id="PF00126">
    <property type="entry name" value="HTH_1"/>
    <property type="match status" value="1"/>
</dbReference>